<dbReference type="Proteomes" id="UP000282378">
    <property type="component" value="Unassembled WGS sequence"/>
</dbReference>
<gene>
    <name evidence="1" type="ORF">APX70_05937</name>
</gene>
<dbReference type="EMBL" id="RBNL01002329">
    <property type="protein sequence ID" value="RML74609.1"/>
    <property type="molecule type" value="Genomic_DNA"/>
</dbReference>
<proteinExistence type="predicted"/>
<dbReference type="RefSeq" id="WP_004666803.1">
    <property type="nucleotide sequence ID" value="NZ_LGLE01000019.1"/>
</dbReference>
<evidence type="ECO:0000313" key="2">
    <source>
        <dbReference type="Proteomes" id="UP000282378"/>
    </source>
</evidence>
<name>A0A0N1JDG9_PSEYM</name>
<reference evidence="1 2" key="1">
    <citation type="submission" date="2018-08" db="EMBL/GenBank/DDBJ databases">
        <title>Recombination of ecologically and evolutionarily significant loci maintains genetic cohesion in the Pseudomonas syringae species complex.</title>
        <authorList>
            <person name="Dillon M."/>
            <person name="Thakur S."/>
            <person name="Almeida R.N.D."/>
            <person name="Weir B.S."/>
            <person name="Guttman D.S."/>
        </authorList>
    </citation>
    <scope>NUCLEOTIDE SEQUENCE [LARGE SCALE GENOMIC DNA]</scope>
    <source>
        <strain evidence="1 2">88_10</strain>
    </source>
</reference>
<protein>
    <submittedName>
        <fullName evidence="1">Uncharacterized protein</fullName>
    </submittedName>
</protein>
<organism evidence="1 2">
    <name type="scientific">Pseudomonas syringae pv. maculicola</name>
    <dbReference type="NCBI Taxonomy" id="59511"/>
    <lineage>
        <taxon>Bacteria</taxon>
        <taxon>Pseudomonadati</taxon>
        <taxon>Pseudomonadota</taxon>
        <taxon>Gammaproteobacteria</taxon>
        <taxon>Pseudomonadales</taxon>
        <taxon>Pseudomonadaceae</taxon>
        <taxon>Pseudomonas</taxon>
    </lineage>
</organism>
<sequence length="93" mass="10281">MALARPPKAVDNAIHKPASKTDSVAADLYIQGAPDLEGRPKRLRRGKRVQVSHTLPEAMLDEIDAAAADDGLSRTAWINWQIKKILKKRDGKK</sequence>
<dbReference type="AlphaFoldDB" id="A0A0N1JDG9"/>
<comment type="caution">
    <text evidence="1">The sequence shown here is derived from an EMBL/GenBank/DDBJ whole genome shotgun (WGS) entry which is preliminary data.</text>
</comment>
<dbReference type="GeneID" id="44146413"/>
<evidence type="ECO:0000313" key="1">
    <source>
        <dbReference type="EMBL" id="RML74609.1"/>
    </source>
</evidence>
<accession>A0A0N1JDG9</accession>